<feature type="compositionally biased region" description="Low complexity" evidence="5">
    <location>
        <begin position="298"/>
        <end position="327"/>
    </location>
</feature>
<dbReference type="PANTHER" id="PTHR45831:SF2">
    <property type="entry name" value="LD24721P"/>
    <property type="match status" value="1"/>
</dbReference>
<comment type="similarity">
    <text evidence="1">Belongs to the SGT family.</text>
</comment>
<dbReference type="GO" id="GO:0060090">
    <property type="term" value="F:molecular adaptor activity"/>
    <property type="evidence" value="ECO:0007669"/>
    <property type="project" value="TreeGrafter"/>
</dbReference>
<dbReference type="GO" id="GO:0006620">
    <property type="term" value="P:post-translational protein targeting to endoplasmic reticulum membrane"/>
    <property type="evidence" value="ECO:0007669"/>
    <property type="project" value="TreeGrafter"/>
</dbReference>
<evidence type="ECO:0000259" key="6">
    <source>
        <dbReference type="Pfam" id="PF16546"/>
    </source>
</evidence>
<feature type="region of interest" description="Disordered" evidence="5">
    <location>
        <begin position="282"/>
        <end position="353"/>
    </location>
</feature>
<sequence length="353" mass="38990">FIRFLQKQMNERNFSSDVIESLEVATQCLEAAYETSSLDSRNESEAAGGSSSNTNTASSTVTRVALENIDLFELFQEAYCEKIPNKKEKAEEMKNEGNRLMKEGKYGEALLWYNKAISLDATNPVFYCNRAAARLRLSEFEKAISDCKMSLLYNPNYSKAYGRLGIAYSNLKLFDSAIEAYEKAIELEPENQDYKNNLRLAQQSLLESLTGSGMDAGRRPDAMLNTFLRNFPNLLARQGASGGNVDLEQLLRQAFVEINNSSPGDITGALSHFLNLAQQMSTNPNAAPNTAPPPPTSQAPSGSEQTQAESTESSQQNQNQNPNQTASGSNNLTSALEKIFQDMLNPENFPPKE</sequence>
<organism evidence="7">
    <name type="scientific">Tabanus bromius</name>
    <name type="common">Band-eyed brown horse fly</name>
    <dbReference type="NCBI Taxonomy" id="304241"/>
    <lineage>
        <taxon>Eukaryota</taxon>
        <taxon>Metazoa</taxon>
        <taxon>Ecdysozoa</taxon>
        <taxon>Arthropoda</taxon>
        <taxon>Hexapoda</taxon>
        <taxon>Insecta</taxon>
        <taxon>Pterygota</taxon>
        <taxon>Neoptera</taxon>
        <taxon>Endopterygota</taxon>
        <taxon>Diptera</taxon>
        <taxon>Brachycera</taxon>
        <taxon>Tabanomorpha</taxon>
        <taxon>Tabanoidea</taxon>
        <taxon>Tabanidae</taxon>
        <taxon>Tabanus</taxon>
    </lineage>
</organism>
<feature type="repeat" description="TPR" evidence="4">
    <location>
        <begin position="90"/>
        <end position="123"/>
    </location>
</feature>
<dbReference type="InterPro" id="IPR019734">
    <property type="entry name" value="TPR_rpt"/>
</dbReference>
<feature type="repeat" description="TPR" evidence="4">
    <location>
        <begin position="158"/>
        <end position="191"/>
    </location>
</feature>
<evidence type="ECO:0000256" key="5">
    <source>
        <dbReference type="SAM" id="MobiDB-lite"/>
    </source>
</evidence>
<dbReference type="SMART" id="SM00028">
    <property type="entry name" value="TPR"/>
    <property type="match status" value="3"/>
</dbReference>
<dbReference type="GO" id="GO:0072380">
    <property type="term" value="C:TRC complex"/>
    <property type="evidence" value="ECO:0007669"/>
    <property type="project" value="TreeGrafter"/>
</dbReference>
<dbReference type="InterPro" id="IPR047150">
    <property type="entry name" value="SGT"/>
</dbReference>
<evidence type="ECO:0000256" key="3">
    <source>
        <dbReference type="ARBA" id="ARBA00022803"/>
    </source>
</evidence>
<dbReference type="Gene3D" id="1.20.5.420">
    <property type="entry name" value="Immunoglobulin FC, subunit C"/>
    <property type="match status" value="1"/>
</dbReference>
<dbReference type="PROSITE" id="PS50293">
    <property type="entry name" value="TPR_REGION"/>
    <property type="match status" value="1"/>
</dbReference>
<evidence type="ECO:0000256" key="2">
    <source>
        <dbReference type="ARBA" id="ARBA00022737"/>
    </source>
</evidence>
<dbReference type="Pfam" id="PF16546">
    <property type="entry name" value="SGTA_dimer"/>
    <property type="match status" value="1"/>
</dbReference>
<feature type="domain" description="SGTA homodimerisation" evidence="6">
    <location>
        <begin position="1"/>
        <end position="49"/>
    </location>
</feature>
<feature type="non-terminal residue" evidence="7">
    <location>
        <position position="1"/>
    </location>
</feature>
<reference evidence="7" key="1">
    <citation type="journal article" date="2015" name="Insect Biochem. Mol. Biol.">
        <title>An insight into the sialome of the horse fly, Tabanus bromius.</title>
        <authorList>
            <person name="Ribeiro J.M."/>
            <person name="Kazimirova M."/>
            <person name="Takac P."/>
            <person name="Andersen J.F."/>
            <person name="Francischetti I.M."/>
        </authorList>
    </citation>
    <scope>NUCLEOTIDE SEQUENCE</scope>
</reference>
<dbReference type="Pfam" id="PF13414">
    <property type="entry name" value="TPR_11"/>
    <property type="match status" value="1"/>
</dbReference>
<dbReference type="Pfam" id="PF00515">
    <property type="entry name" value="TPR_1"/>
    <property type="match status" value="1"/>
</dbReference>
<dbReference type="PROSITE" id="PS50005">
    <property type="entry name" value="TPR"/>
    <property type="match status" value="2"/>
</dbReference>
<keyword evidence="3 4" id="KW-0802">TPR repeat</keyword>
<dbReference type="EMBL" id="GDAI01001921">
    <property type="protein sequence ID" value="JAI15682.1"/>
    <property type="molecule type" value="mRNA"/>
</dbReference>
<keyword evidence="2" id="KW-0677">Repeat</keyword>
<accession>A0A0K8TMU7</accession>
<evidence type="ECO:0000256" key="4">
    <source>
        <dbReference type="PROSITE-ProRule" id="PRU00339"/>
    </source>
</evidence>
<dbReference type="GO" id="GO:0016020">
    <property type="term" value="C:membrane"/>
    <property type="evidence" value="ECO:0007669"/>
    <property type="project" value="TreeGrafter"/>
</dbReference>
<dbReference type="PANTHER" id="PTHR45831">
    <property type="entry name" value="LD24721P"/>
    <property type="match status" value="1"/>
</dbReference>
<name>A0A0K8TMU7_TABBR</name>
<proteinExistence type="evidence at transcript level"/>
<dbReference type="AlphaFoldDB" id="A0A0K8TMU7"/>
<evidence type="ECO:0000313" key="7">
    <source>
        <dbReference type="EMBL" id="JAI15682.1"/>
    </source>
</evidence>
<dbReference type="InterPro" id="IPR011990">
    <property type="entry name" value="TPR-like_helical_dom_sf"/>
</dbReference>
<protein>
    <submittedName>
        <fullName evidence="7">Putative tpr repeat-containing protein</fullName>
    </submittedName>
</protein>
<dbReference type="SUPFAM" id="SSF48452">
    <property type="entry name" value="TPR-like"/>
    <property type="match status" value="1"/>
</dbReference>
<evidence type="ECO:0000256" key="1">
    <source>
        <dbReference type="ARBA" id="ARBA00008175"/>
    </source>
</evidence>
<dbReference type="InterPro" id="IPR032374">
    <property type="entry name" value="SGTA_dimer"/>
</dbReference>
<dbReference type="Gene3D" id="1.25.40.10">
    <property type="entry name" value="Tetratricopeptide repeat domain"/>
    <property type="match status" value="1"/>
</dbReference>